<dbReference type="RefSeq" id="WP_051913324.1">
    <property type="nucleotide sequence ID" value="NZ_CP007155.1"/>
</dbReference>
<dbReference type="HOGENOM" id="CLU_1523233_0_0_11"/>
<keyword evidence="1" id="KW-0233">DNA recombination</keyword>
<reference evidence="4 5" key="1">
    <citation type="journal article" date="2014" name="BMC Genomics">
        <title>Complete genome sequence of producer of the glycopeptide antibiotic Aculeximycin Kutzneria albida DSM 43870T, a representative of minor genus of Pseudonocardiaceae.</title>
        <authorList>
            <person name="Rebets Y."/>
            <person name="Tokovenko B."/>
            <person name="Lushchyk I."/>
            <person name="Ruckert C."/>
            <person name="Zaburannyi N."/>
            <person name="Bechthold A."/>
            <person name="Kalinowski J."/>
            <person name="Luzhetskyy A."/>
        </authorList>
    </citation>
    <scope>NUCLEOTIDE SEQUENCE [LARGE SCALE GENOMIC DNA]</scope>
    <source>
        <strain evidence="4">DSM 43870</strain>
    </source>
</reference>
<dbReference type="CDD" id="cd00397">
    <property type="entry name" value="DNA_BRE_C"/>
    <property type="match status" value="1"/>
</dbReference>
<protein>
    <recommendedName>
        <fullName evidence="3">Tyr recombinase domain-containing protein</fullName>
    </recommendedName>
</protein>
<dbReference type="InterPro" id="IPR011010">
    <property type="entry name" value="DNA_brk_join_enz"/>
</dbReference>
<sequence>MGDALRHRGRADEVLHLDVDKLDRANRRARTVRKGGKDDDLLYDVRTARQLGRRRSGPLFLSTRRAAEDGTSLDGEFDPATRRRRMSYRTAERHLGTATGGWDLHDLRHSRLTHAGEDGATESDLMNLSGHEDRRTLQRYLKPSKEGTHRRLDEIDAQRGTRTPSADELAARMATS</sequence>
<dbReference type="eggNOG" id="COG0582">
    <property type="taxonomic scope" value="Bacteria"/>
</dbReference>
<name>W5W9E3_9PSEU</name>
<gene>
    <name evidence="4" type="ORF">KALB_4219</name>
</gene>
<proteinExistence type="predicted"/>
<dbReference type="AlphaFoldDB" id="W5W9E3"/>
<feature type="compositionally biased region" description="Basic and acidic residues" evidence="2">
    <location>
        <begin position="143"/>
        <end position="159"/>
    </location>
</feature>
<dbReference type="PROSITE" id="PS51898">
    <property type="entry name" value="TYR_RECOMBINASE"/>
    <property type="match status" value="1"/>
</dbReference>
<feature type="domain" description="Tyr recombinase" evidence="3">
    <location>
        <begin position="1"/>
        <end position="153"/>
    </location>
</feature>
<dbReference type="KEGG" id="kal:KALB_4219"/>
<evidence type="ECO:0000256" key="2">
    <source>
        <dbReference type="SAM" id="MobiDB-lite"/>
    </source>
</evidence>
<evidence type="ECO:0000313" key="5">
    <source>
        <dbReference type="Proteomes" id="UP000019225"/>
    </source>
</evidence>
<accession>W5W9E3</accession>
<dbReference type="GO" id="GO:0003677">
    <property type="term" value="F:DNA binding"/>
    <property type="evidence" value="ECO:0007669"/>
    <property type="project" value="InterPro"/>
</dbReference>
<dbReference type="Proteomes" id="UP000019225">
    <property type="component" value="Chromosome"/>
</dbReference>
<evidence type="ECO:0000259" key="3">
    <source>
        <dbReference type="PROSITE" id="PS51898"/>
    </source>
</evidence>
<dbReference type="STRING" id="1449976.KALB_4219"/>
<feature type="region of interest" description="Disordered" evidence="2">
    <location>
        <begin position="143"/>
        <end position="176"/>
    </location>
</feature>
<evidence type="ECO:0000313" key="4">
    <source>
        <dbReference type="EMBL" id="AHH97582.1"/>
    </source>
</evidence>
<evidence type="ECO:0000256" key="1">
    <source>
        <dbReference type="ARBA" id="ARBA00023172"/>
    </source>
</evidence>
<dbReference type="EMBL" id="CP007155">
    <property type="protein sequence ID" value="AHH97582.1"/>
    <property type="molecule type" value="Genomic_DNA"/>
</dbReference>
<dbReference type="InterPro" id="IPR002104">
    <property type="entry name" value="Integrase_catalytic"/>
</dbReference>
<dbReference type="GO" id="GO:0015074">
    <property type="term" value="P:DNA integration"/>
    <property type="evidence" value="ECO:0007669"/>
    <property type="project" value="InterPro"/>
</dbReference>
<dbReference type="SUPFAM" id="SSF56349">
    <property type="entry name" value="DNA breaking-rejoining enzymes"/>
    <property type="match status" value="1"/>
</dbReference>
<dbReference type="GO" id="GO:0006310">
    <property type="term" value="P:DNA recombination"/>
    <property type="evidence" value="ECO:0007669"/>
    <property type="project" value="UniProtKB-KW"/>
</dbReference>
<organism evidence="4 5">
    <name type="scientific">Kutzneria albida DSM 43870</name>
    <dbReference type="NCBI Taxonomy" id="1449976"/>
    <lineage>
        <taxon>Bacteria</taxon>
        <taxon>Bacillati</taxon>
        <taxon>Actinomycetota</taxon>
        <taxon>Actinomycetes</taxon>
        <taxon>Pseudonocardiales</taxon>
        <taxon>Pseudonocardiaceae</taxon>
        <taxon>Kutzneria</taxon>
    </lineage>
</organism>
<dbReference type="Gene3D" id="1.10.443.10">
    <property type="entry name" value="Intergrase catalytic core"/>
    <property type="match status" value="1"/>
</dbReference>
<keyword evidence="5" id="KW-1185">Reference proteome</keyword>
<dbReference type="InterPro" id="IPR013762">
    <property type="entry name" value="Integrase-like_cat_sf"/>
</dbReference>
<dbReference type="PATRIC" id="fig|1449976.3.peg.4251"/>
<dbReference type="Pfam" id="PF00589">
    <property type="entry name" value="Phage_integrase"/>
    <property type="match status" value="1"/>
</dbReference>
<dbReference type="OrthoDB" id="3345368at2"/>